<keyword evidence="10" id="KW-0406">Ion transport</keyword>
<evidence type="ECO:0000256" key="7">
    <source>
        <dbReference type="ARBA" id="ARBA00022475"/>
    </source>
</evidence>
<keyword evidence="11 13" id="KW-0472">Membrane</keyword>
<evidence type="ECO:0000256" key="5">
    <source>
        <dbReference type="ARBA" id="ARBA00022448"/>
    </source>
</evidence>
<feature type="transmembrane region" description="Helical" evidence="13">
    <location>
        <begin position="186"/>
        <end position="210"/>
    </location>
</feature>
<keyword evidence="15" id="KW-1185">Reference proteome</keyword>
<evidence type="ECO:0000256" key="8">
    <source>
        <dbReference type="ARBA" id="ARBA00022692"/>
    </source>
</evidence>
<dbReference type="Pfam" id="PF01554">
    <property type="entry name" value="MatE"/>
    <property type="match status" value="2"/>
</dbReference>
<proteinExistence type="inferred from homology"/>
<feature type="transmembrane region" description="Helical" evidence="13">
    <location>
        <begin position="16"/>
        <end position="37"/>
    </location>
</feature>
<feature type="transmembrane region" description="Helical" evidence="13">
    <location>
        <begin position="312"/>
        <end position="336"/>
    </location>
</feature>
<feature type="transmembrane region" description="Helical" evidence="13">
    <location>
        <begin position="159"/>
        <end position="180"/>
    </location>
</feature>
<keyword evidence="7" id="KW-1003">Cell membrane</keyword>
<evidence type="ECO:0000256" key="2">
    <source>
        <dbReference type="ARBA" id="ARBA00004651"/>
    </source>
</evidence>
<dbReference type="EMBL" id="JBBMFK010000005">
    <property type="protein sequence ID" value="MEQ2442730.1"/>
    <property type="molecule type" value="Genomic_DNA"/>
</dbReference>
<dbReference type="Proteomes" id="UP001464378">
    <property type="component" value="Unassembled WGS sequence"/>
</dbReference>
<evidence type="ECO:0000313" key="15">
    <source>
        <dbReference type="Proteomes" id="UP001464378"/>
    </source>
</evidence>
<accession>A0ABV1E5Z8</accession>
<dbReference type="PANTHER" id="PTHR43298">
    <property type="entry name" value="MULTIDRUG RESISTANCE PROTEIN NORM-RELATED"/>
    <property type="match status" value="1"/>
</dbReference>
<dbReference type="PANTHER" id="PTHR43298:SF2">
    <property type="entry name" value="FMN_FAD EXPORTER YEEO-RELATED"/>
    <property type="match status" value="1"/>
</dbReference>
<evidence type="ECO:0000256" key="10">
    <source>
        <dbReference type="ARBA" id="ARBA00023065"/>
    </source>
</evidence>
<dbReference type="InterPro" id="IPR050222">
    <property type="entry name" value="MATE_MdtK"/>
</dbReference>
<reference evidence="14 15" key="1">
    <citation type="submission" date="2024-03" db="EMBL/GenBank/DDBJ databases">
        <title>Human intestinal bacterial collection.</title>
        <authorList>
            <person name="Pauvert C."/>
            <person name="Hitch T.C.A."/>
            <person name="Clavel T."/>
        </authorList>
    </citation>
    <scope>NUCLEOTIDE SEQUENCE [LARGE SCALE GENOMIC DNA]</scope>
    <source>
        <strain evidence="14 15">CLA-AP-H29</strain>
    </source>
</reference>
<comment type="similarity">
    <text evidence="3">Belongs to the multi antimicrobial extrusion (MATE) (TC 2.A.66.1) family.</text>
</comment>
<evidence type="ECO:0000256" key="13">
    <source>
        <dbReference type="SAM" id="Phobius"/>
    </source>
</evidence>
<protein>
    <recommendedName>
        <fullName evidence="4">Probable multidrug resistance protein NorM</fullName>
    </recommendedName>
    <alternativeName>
        <fullName evidence="12">Multidrug-efflux transporter</fullName>
    </alternativeName>
</protein>
<keyword evidence="8 13" id="KW-0812">Transmembrane</keyword>
<keyword evidence="6" id="KW-0050">Antiport</keyword>
<dbReference type="PIRSF" id="PIRSF006603">
    <property type="entry name" value="DinF"/>
    <property type="match status" value="1"/>
</dbReference>
<dbReference type="RefSeq" id="WP_349231159.1">
    <property type="nucleotide sequence ID" value="NZ_JBBMFK010000005.1"/>
</dbReference>
<feature type="transmembrane region" description="Helical" evidence="13">
    <location>
        <begin position="388"/>
        <end position="415"/>
    </location>
</feature>
<dbReference type="InterPro" id="IPR048279">
    <property type="entry name" value="MdtK-like"/>
</dbReference>
<name>A0ABV1E5Z8_9FIRM</name>
<evidence type="ECO:0000313" key="14">
    <source>
        <dbReference type="EMBL" id="MEQ2442730.1"/>
    </source>
</evidence>
<evidence type="ECO:0000256" key="1">
    <source>
        <dbReference type="ARBA" id="ARBA00003408"/>
    </source>
</evidence>
<feature type="transmembrane region" description="Helical" evidence="13">
    <location>
        <begin position="356"/>
        <end position="376"/>
    </location>
</feature>
<evidence type="ECO:0000256" key="9">
    <source>
        <dbReference type="ARBA" id="ARBA00022989"/>
    </source>
</evidence>
<feature type="transmembrane region" description="Helical" evidence="13">
    <location>
        <begin position="265"/>
        <end position="285"/>
    </location>
</feature>
<feature type="transmembrane region" description="Helical" evidence="13">
    <location>
        <begin position="86"/>
        <end position="109"/>
    </location>
</feature>
<evidence type="ECO:0000256" key="11">
    <source>
        <dbReference type="ARBA" id="ARBA00023136"/>
    </source>
</evidence>
<evidence type="ECO:0000256" key="4">
    <source>
        <dbReference type="ARBA" id="ARBA00020268"/>
    </source>
</evidence>
<sequence>MDEHNLNSTFARYMSLNILGMVGMSGYILADTFFVAIRLGSDGLAALNLAISVFGFINGLGMMLGIGGATRYAICKAREDDREANASFTLSLIAGIGAGVVLVVFGLLFSQPLARLLGAEERILPMCAVYLRTAFLFAPFFILNHILVAFVRNDGSPKLAMAAMLVGSLSNIVLDYLFLYPLNMGIFGAALATGTAPIIGIAISLFGHILPGRSRFKAAPTGLSLRKMAAVAGLGIAAFINEFSSGITLVVFNLLVMHAAGTVGVAAYGVVANLALVVLSIFTGISQGSQPLLSHAYGMQDLDVVRRVYRKALALASVLGLAALGAALLFPGQLVALFNSEGNAALQAIAEPGLKLYFVGFLFVGFNFVTAALLGATEQAGASFRVSFFRGCLGIVPAACLFASLFGMTGIWLSFPAVELVTLFLSVRLGRRALAGVALPGGEAMAI</sequence>
<gene>
    <name evidence="14" type="ORF">WMO64_04540</name>
</gene>
<feature type="transmembrane region" description="Helical" evidence="13">
    <location>
        <begin position="49"/>
        <end position="74"/>
    </location>
</feature>
<evidence type="ECO:0000256" key="3">
    <source>
        <dbReference type="ARBA" id="ARBA00010199"/>
    </source>
</evidence>
<comment type="subcellular location">
    <subcellularLocation>
        <location evidence="2">Cell membrane</location>
        <topology evidence="2">Multi-pass membrane protein</topology>
    </subcellularLocation>
</comment>
<keyword evidence="9 13" id="KW-1133">Transmembrane helix</keyword>
<feature type="transmembrane region" description="Helical" evidence="13">
    <location>
        <begin position="129"/>
        <end position="147"/>
    </location>
</feature>
<keyword evidence="5" id="KW-0813">Transport</keyword>
<organism evidence="14 15">
    <name type="scientific">Pseudoflavonifractor intestinihominis</name>
    <dbReference type="NCBI Taxonomy" id="3133171"/>
    <lineage>
        <taxon>Bacteria</taxon>
        <taxon>Bacillati</taxon>
        <taxon>Bacillota</taxon>
        <taxon>Clostridia</taxon>
        <taxon>Eubacteriales</taxon>
        <taxon>Oscillospiraceae</taxon>
        <taxon>Pseudoflavonifractor</taxon>
    </lineage>
</organism>
<dbReference type="InterPro" id="IPR002528">
    <property type="entry name" value="MATE_fam"/>
</dbReference>
<feature type="transmembrane region" description="Helical" evidence="13">
    <location>
        <begin position="231"/>
        <end position="259"/>
    </location>
</feature>
<evidence type="ECO:0000256" key="6">
    <source>
        <dbReference type="ARBA" id="ARBA00022449"/>
    </source>
</evidence>
<evidence type="ECO:0000256" key="12">
    <source>
        <dbReference type="ARBA" id="ARBA00031636"/>
    </source>
</evidence>
<comment type="function">
    <text evidence="1">Multidrug efflux pump.</text>
</comment>
<comment type="caution">
    <text evidence="14">The sequence shown here is derived from an EMBL/GenBank/DDBJ whole genome shotgun (WGS) entry which is preliminary data.</text>
</comment>